<feature type="domain" description="NAD(P)-binding" evidence="1">
    <location>
        <begin position="7"/>
        <end position="173"/>
    </location>
</feature>
<dbReference type="Gene3D" id="3.90.25.10">
    <property type="entry name" value="UDP-galactose 4-epimerase, domain 1"/>
    <property type="match status" value="1"/>
</dbReference>
<dbReference type="InterPro" id="IPR051604">
    <property type="entry name" value="Ergot_Alk_Oxidoreductase"/>
</dbReference>
<dbReference type="Gene3D" id="3.40.50.720">
    <property type="entry name" value="NAD(P)-binding Rossmann-like Domain"/>
    <property type="match status" value="1"/>
</dbReference>
<proteinExistence type="predicted"/>
<evidence type="ECO:0000313" key="3">
    <source>
        <dbReference type="Proteomes" id="UP000195105"/>
    </source>
</evidence>
<comment type="caution">
    <text evidence="2">The sequence shown here is derived from an EMBL/GenBank/DDBJ whole genome shotgun (WGS) entry which is preliminary data.</text>
</comment>
<dbReference type="SUPFAM" id="SSF51735">
    <property type="entry name" value="NAD(P)-binding Rossmann-fold domains"/>
    <property type="match status" value="1"/>
</dbReference>
<dbReference type="PANTHER" id="PTHR43162">
    <property type="match status" value="1"/>
</dbReference>
<keyword evidence="3" id="KW-1185">Reference proteome</keyword>
<accession>A0A2C9ZNL6</accession>
<dbReference type="AlphaFoldDB" id="A0A2C9ZNL6"/>
<dbReference type="RefSeq" id="WP_086599023.1">
    <property type="nucleotide sequence ID" value="NZ_NGFN01000004.1"/>
</dbReference>
<organism evidence="2 3">
    <name type="scientific">Streptomyces swartbergensis</name>
    <dbReference type="NCBI Taxonomy" id="487165"/>
    <lineage>
        <taxon>Bacteria</taxon>
        <taxon>Bacillati</taxon>
        <taxon>Actinomycetota</taxon>
        <taxon>Actinomycetes</taxon>
        <taxon>Kitasatosporales</taxon>
        <taxon>Streptomycetaceae</taxon>
        <taxon>Streptomyces</taxon>
    </lineage>
</organism>
<dbReference type="Pfam" id="PF13460">
    <property type="entry name" value="NAD_binding_10"/>
    <property type="match status" value="1"/>
</dbReference>
<evidence type="ECO:0000259" key="1">
    <source>
        <dbReference type="Pfam" id="PF13460"/>
    </source>
</evidence>
<name>A0A2C9ZNL6_9ACTN</name>
<gene>
    <name evidence="2" type="ORF">CA983_01445</name>
</gene>
<protein>
    <submittedName>
        <fullName evidence="2">NmrA family transcriptional regulator</fullName>
    </submittedName>
</protein>
<reference evidence="2 3" key="1">
    <citation type="submission" date="2017-05" db="EMBL/GenBank/DDBJ databases">
        <title>Biotechnological potential of actinobacteria isolated from South African environments.</title>
        <authorList>
            <person name="Le Roes-Hill M."/>
            <person name="Prins A."/>
            <person name="Durrell K.A."/>
        </authorList>
    </citation>
    <scope>NUCLEOTIDE SEQUENCE [LARGE SCALE GENOMIC DNA]</scope>
    <source>
        <strain evidence="2 3">HMC13</strain>
    </source>
</reference>
<dbReference type="InterPro" id="IPR016040">
    <property type="entry name" value="NAD(P)-bd_dom"/>
</dbReference>
<dbReference type="PANTHER" id="PTHR43162:SF1">
    <property type="entry name" value="PRESTALK A DIFFERENTIATION PROTEIN A"/>
    <property type="match status" value="1"/>
</dbReference>
<evidence type="ECO:0000313" key="2">
    <source>
        <dbReference type="EMBL" id="OUD04943.1"/>
    </source>
</evidence>
<dbReference type="Proteomes" id="UP000195105">
    <property type="component" value="Unassembled WGS sequence"/>
</dbReference>
<dbReference type="InterPro" id="IPR036291">
    <property type="entry name" value="NAD(P)-bd_dom_sf"/>
</dbReference>
<dbReference type="EMBL" id="NGFN01000004">
    <property type="protein sequence ID" value="OUD04943.1"/>
    <property type="molecule type" value="Genomic_DNA"/>
</dbReference>
<sequence>MTYLITGATGSVGRHVVDLLVAAGLPVRALTRTPETAALPDAVEVFAGDLLRPESLVPALTGVERLYLFPEPSTAPHVAALAAEAGVRRIVVLSSDAVTDGSDPGHHRPVEEAVERTGVDWTHVRAGEFAANKLNMWGRSISKEGVVRAAYPESAGAPVHEADVAAVAVAALVEDGHEGARYGVSGPEALPVREQVGVLAAGLGRDLRFEEVAPAQARADMIRQGLPEPIADYILAFQAAWVERPAPVYDTVERLTGAPARDLAQWAADHRADFL</sequence>